<organism evidence="10 11">
    <name type="scientific">Mesorhizobium zhangyense</name>
    <dbReference type="NCBI Taxonomy" id="1776730"/>
    <lineage>
        <taxon>Bacteria</taxon>
        <taxon>Pseudomonadati</taxon>
        <taxon>Pseudomonadota</taxon>
        <taxon>Alphaproteobacteria</taxon>
        <taxon>Hyphomicrobiales</taxon>
        <taxon>Phyllobacteriaceae</taxon>
        <taxon>Mesorhizobium</taxon>
    </lineage>
</organism>
<name>A0A7C9R8U3_9HYPH</name>
<dbReference type="InterPro" id="IPR036217">
    <property type="entry name" value="MethylDNA_cys_MeTrfase_DNAb"/>
</dbReference>
<comment type="catalytic activity">
    <reaction evidence="8">
        <text>a 6-O-methyl-2'-deoxyguanosine in DNA + L-cysteinyl-[protein] = S-methyl-L-cysteinyl-[protein] + a 2'-deoxyguanosine in DNA</text>
        <dbReference type="Rhea" id="RHEA:24000"/>
        <dbReference type="Rhea" id="RHEA-COMP:10131"/>
        <dbReference type="Rhea" id="RHEA-COMP:10132"/>
        <dbReference type="Rhea" id="RHEA-COMP:11367"/>
        <dbReference type="Rhea" id="RHEA-COMP:11368"/>
        <dbReference type="ChEBI" id="CHEBI:29950"/>
        <dbReference type="ChEBI" id="CHEBI:82612"/>
        <dbReference type="ChEBI" id="CHEBI:85445"/>
        <dbReference type="ChEBI" id="CHEBI:85448"/>
        <dbReference type="EC" id="2.1.1.63"/>
    </reaction>
</comment>
<evidence type="ECO:0000256" key="1">
    <source>
        <dbReference type="ARBA" id="ARBA00001286"/>
    </source>
</evidence>
<dbReference type="InterPro" id="IPR036388">
    <property type="entry name" value="WH-like_DNA-bd_sf"/>
</dbReference>
<feature type="domain" description="Methylated-DNA-[protein]-cysteine S-methyltransferase DNA binding" evidence="9">
    <location>
        <begin position="102"/>
        <end position="181"/>
    </location>
</feature>
<dbReference type="Gene3D" id="3.30.160.70">
    <property type="entry name" value="Methylated DNA-protein cysteine methyltransferase domain"/>
    <property type="match status" value="1"/>
</dbReference>
<dbReference type="InterPro" id="IPR001497">
    <property type="entry name" value="MethylDNA_cys_MeTrfase_AS"/>
</dbReference>
<evidence type="ECO:0000259" key="9">
    <source>
        <dbReference type="Pfam" id="PF01035"/>
    </source>
</evidence>
<dbReference type="Proteomes" id="UP000481252">
    <property type="component" value="Unassembled WGS sequence"/>
</dbReference>
<dbReference type="Pfam" id="PF01035">
    <property type="entry name" value="DNA_binding_1"/>
    <property type="match status" value="1"/>
</dbReference>
<dbReference type="EC" id="2.1.1.63" evidence="3"/>
<dbReference type="PANTHER" id="PTHR10815">
    <property type="entry name" value="METHYLATED-DNA--PROTEIN-CYSTEINE METHYLTRANSFERASE"/>
    <property type="match status" value="1"/>
</dbReference>
<dbReference type="NCBIfam" id="TIGR00589">
    <property type="entry name" value="ogt"/>
    <property type="match status" value="1"/>
</dbReference>
<evidence type="ECO:0000256" key="2">
    <source>
        <dbReference type="ARBA" id="ARBA00008711"/>
    </source>
</evidence>
<dbReference type="GO" id="GO:0003908">
    <property type="term" value="F:methylated-DNA-[protein]-cysteine S-methyltransferase activity"/>
    <property type="evidence" value="ECO:0007669"/>
    <property type="project" value="UniProtKB-EC"/>
</dbReference>
<evidence type="ECO:0000256" key="8">
    <source>
        <dbReference type="ARBA" id="ARBA00049348"/>
    </source>
</evidence>
<keyword evidence="6" id="KW-0227">DNA damage</keyword>
<proteinExistence type="inferred from homology"/>
<dbReference type="GO" id="GO:0006281">
    <property type="term" value="P:DNA repair"/>
    <property type="evidence" value="ECO:0007669"/>
    <property type="project" value="UniProtKB-KW"/>
</dbReference>
<dbReference type="InterPro" id="IPR014048">
    <property type="entry name" value="MethylDNA_cys_MeTrfase_DNA-bd"/>
</dbReference>
<comment type="catalytic activity">
    <reaction evidence="1">
        <text>a 4-O-methyl-thymidine in DNA + L-cysteinyl-[protein] = a thymidine in DNA + S-methyl-L-cysteinyl-[protein]</text>
        <dbReference type="Rhea" id="RHEA:53428"/>
        <dbReference type="Rhea" id="RHEA-COMP:10131"/>
        <dbReference type="Rhea" id="RHEA-COMP:10132"/>
        <dbReference type="Rhea" id="RHEA-COMP:13555"/>
        <dbReference type="Rhea" id="RHEA-COMP:13556"/>
        <dbReference type="ChEBI" id="CHEBI:29950"/>
        <dbReference type="ChEBI" id="CHEBI:82612"/>
        <dbReference type="ChEBI" id="CHEBI:137386"/>
        <dbReference type="ChEBI" id="CHEBI:137387"/>
        <dbReference type="EC" id="2.1.1.63"/>
    </reaction>
</comment>
<dbReference type="FunFam" id="1.10.10.10:FF:000214">
    <property type="entry name" value="Methylated-DNA--protein-cysteine methyltransferase"/>
    <property type="match status" value="1"/>
</dbReference>
<evidence type="ECO:0000256" key="4">
    <source>
        <dbReference type="ARBA" id="ARBA00022603"/>
    </source>
</evidence>
<evidence type="ECO:0000256" key="3">
    <source>
        <dbReference type="ARBA" id="ARBA00011918"/>
    </source>
</evidence>
<evidence type="ECO:0000313" key="10">
    <source>
        <dbReference type="EMBL" id="NGN42358.1"/>
    </source>
</evidence>
<dbReference type="InterPro" id="IPR036631">
    <property type="entry name" value="MGMT_N_sf"/>
</dbReference>
<protein>
    <recommendedName>
        <fullName evidence="3">methylated-DNA--[protein]-cysteine S-methyltransferase</fullName>
        <ecNumber evidence="3">2.1.1.63</ecNumber>
    </recommendedName>
</protein>
<dbReference type="PROSITE" id="PS00374">
    <property type="entry name" value="MGMT"/>
    <property type="match status" value="1"/>
</dbReference>
<keyword evidence="4 10" id="KW-0489">Methyltransferase</keyword>
<evidence type="ECO:0000256" key="7">
    <source>
        <dbReference type="ARBA" id="ARBA00023204"/>
    </source>
</evidence>
<dbReference type="CDD" id="cd06445">
    <property type="entry name" value="ATase"/>
    <property type="match status" value="1"/>
</dbReference>
<evidence type="ECO:0000313" key="11">
    <source>
        <dbReference type="Proteomes" id="UP000481252"/>
    </source>
</evidence>
<accession>A0A7C9R8U3</accession>
<sequence length="186" mass="19856">MKSTVSATTRNEKALAALTSETIDTPIGHLVLLADGEGRLCAAEFEDCGHRLDRWLRRRFGPDGYVLVPGHVPAVTAKAFSDYFAGKIEALDEITVKLSGTDFQNAVWQALRHVEAGKPLAYSALAARIGKPKAIRAVGTANGANPLSIVVPCHRLVGAGGDLVRYGGGLERKRWLLDHEANTGSA</sequence>
<evidence type="ECO:0000256" key="5">
    <source>
        <dbReference type="ARBA" id="ARBA00022679"/>
    </source>
</evidence>
<dbReference type="PANTHER" id="PTHR10815:SF5">
    <property type="entry name" value="METHYLATED-DNA--PROTEIN-CYSTEINE METHYLTRANSFERASE"/>
    <property type="match status" value="1"/>
</dbReference>
<dbReference type="GO" id="GO:0032259">
    <property type="term" value="P:methylation"/>
    <property type="evidence" value="ECO:0007669"/>
    <property type="project" value="UniProtKB-KW"/>
</dbReference>
<keyword evidence="11" id="KW-1185">Reference proteome</keyword>
<evidence type="ECO:0000256" key="6">
    <source>
        <dbReference type="ARBA" id="ARBA00022763"/>
    </source>
</evidence>
<reference evidence="10 11" key="1">
    <citation type="submission" date="2020-02" db="EMBL/GenBank/DDBJ databases">
        <title>Genome sequence of the type strain CGMCC 1.15528 of Mesorhizobium zhangyense.</title>
        <authorList>
            <person name="Gao J."/>
            <person name="Sun J."/>
        </authorList>
    </citation>
    <scope>NUCLEOTIDE SEQUENCE [LARGE SCALE GENOMIC DNA]</scope>
    <source>
        <strain evidence="10 11">CGMCC 1.15528</strain>
    </source>
</reference>
<keyword evidence="7" id="KW-0234">DNA repair</keyword>
<dbReference type="Gene3D" id="1.10.10.10">
    <property type="entry name" value="Winged helix-like DNA-binding domain superfamily/Winged helix DNA-binding domain"/>
    <property type="match status" value="1"/>
</dbReference>
<keyword evidence="5 10" id="KW-0808">Transferase</keyword>
<dbReference type="EMBL" id="JAAKZG010000005">
    <property type="protein sequence ID" value="NGN42358.1"/>
    <property type="molecule type" value="Genomic_DNA"/>
</dbReference>
<dbReference type="SUPFAM" id="SSF53155">
    <property type="entry name" value="Methylated DNA-protein cysteine methyltransferase domain"/>
    <property type="match status" value="1"/>
</dbReference>
<comment type="similarity">
    <text evidence="2">Belongs to the MGMT family.</text>
</comment>
<gene>
    <name evidence="10" type="ORF">G6N74_14915</name>
</gene>
<comment type="caution">
    <text evidence="10">The sequence shown here is derived from an EMBL/GenBank/DDBJ whole genome shotgun (WGS) entry which is preliminary data.</text>
</comment>
<dbReference type="SUPFAM" id="SSF46767">
    <property type="entry name" value="Methylated DNA-protein cysteine methyltransferase, C-terminal domain"/>
    <property type="match status" value="1"/>
</dbReference>
<dbReference type="AlphaFoldDB" id="A0A7C9R8U3"/>